<dbReference type="PANTHER" id="PTHR24355">
    <property type="entry name" value="G PROTEIN-COUPLED RECEPTOR KINASE/RIBOSOMAL PROTEIN S6 KINASE"/>
    <property type="match status" value="1"/>
</dbReference>
<evidence type="ECO:0000313" key="8">
    <source>
        <dbReference type="EMBL" id="SSX31726.1"/>
    </source>
</evidence>
<sequence>MELENIVANTVYLKAREDPNKDLFEGCVTAVKSFLEGDPFSEFETSMYFHRMYRVLGKGGFGEVCACQQLLSKSVKSRLGCRNGRYGAREVKLHPFFNLINWKRLEAGMVDPPFIPDPHAVYAKDVLDIEQFSTVKGVNLDATDENFYSKFNTGCVSISWQNEMIETDCFRELNVFGPNNTRTPDLLLDASPVIDSNGCFPFKRKKKQLPRSQPVPFEMKLLVSSHNQTTKLTES</sequence>
<dbReference type="InterPro" id="IPR036305">
    <property type="entry name" value="RGS_sf"/>
</dbReference>
<dbReference type="InterPro" id="IPR044926">
    <property type="entry name" value="RGS_subdomain_2"/>
</dbReference>
<dbReference type="Gene3D" id="3.30.200.20">
    <property type="entry name" value="Phosphorylase Kinase, domain 1"/>
    <property type="match status" value="1"/>
</dbReference>
<dbReference type="GO" id="GO:0005524">
    <property type="term" value="F:ATP binding"/>
    <property type="evidence" value="ECO:0007669"/>
    <property type="project" value="UniProtKB-KW"/>
</dbReference>
<keyword evidence="4" id="KW-0418">Kinase</keyword>
<proteinExistence type="predicted"/>
<evidence type="ECO:0000256" key="3">
    <source>
        <dbReference type="ARBA" id="ARBA00022741"/>
    </source>
</evidence>
<dbReference type="GO" id="GO:0009966">
    <property type="term" value="P:regulation of signal transduction"/>
    <property type="evidence" value="ECO:0007669"/>
    <property type="project" value="TreeGrafter"/>
</dbReference>
<dbReference type="PROSITE" id="PS51285">
    <property type="entry name" value="AGC_KINASE_CTER"/>
    <property type="match status" value="1"/>
</dbReference>
<evidence type="ECO:0000256" key="1">
    <source>
        <dbReference type="ARBA" id="ARBA00022527"/>
    </source>
</evidence>
<dbReference type="PANTHER" id="PTHR24355:SF28">
    <property type="entry name" value="G PROTEIN-COUPLED RECEPTOR KINASE 2"/>
    <property type="match status" value="1"/>
</dbReference>
<dbReference type="Gene3D" id="1.10.167.10">
    <property type="entry name" value="Regulator of G-protein Signalling 4, domain 2"/>
    <property type="match status" value="1"/>
</dbReference>
<name>A0A336MN44_CULSO</name>
<keyword evidence="1" id="KW-0723">Serine/threonine-protein kinase</keyword>
<dbReference type="EMBL" id="UFQT01001767">
    <property type="protein sequence ID" value="SSX31726.1"/>
    <property type="molecule type" value="Genomic_DNA"/>
</dbReference>
<accession>A0A336MN44</accession>
<dbReference type="VEuPathDB" id="VectorBase:CSON003998"/>
<dbReference type="Pfam" id="PF00615">
    <property type="entry name" value="RGS"/>
    <property type="match status" value="1"/>
</dbReference>
<dbReference type="GO" id="GO:0005737">
    <property type="term" value="C:cytoplasm"/>
    <property type="evidence" value="ECO:0007669"/>
    <property type="project" value="TreeGrafter"/>
</dbReference>
<dbReference type="PROSITE" id="PS50132">
    <property type="entry name" value="RGS"/>
    <property type="match status" value="1"/>
</dbReference>
<dbReference type="SMART" id="SM00133">
    <property type="entry name" value="S_TK_X"/>
    <property type="match status" value="1"/>
</dbReference>
<evidence type="ECO:0000256" key="2">
    <source>
        <dbReference type="ARBA" id="ARBA00022679"/>
    </source>
</evidence>
<keyword evidence="5" id="KW-0067">ATP-binding</keyword>
<reference evidence="8" key="1">
    <citation type="submission" date="2018-07" db="EMBL/GenBank/DDBJ databases">
        <authorList>
            <person name="Quirk P.G."/>
            <person name="Krulwich T.A."/>
        </authorList>
    </citation>
    <scope>NUCLEOTIDE SEQUENCE</scope>
</reference>
<evidence type="ECO:0000256" key="5">
    <source>
        <dbReference type="ARBA" id="ARBA00022840"/>
    </source>
</evidence>
<protein>
    <submittedName>
        <fullName evidence="8">CSON003998 protein</fullName>
    </submittedName>
</protein>
<keyword evidence="2" id="KW-0808">Transferase</keyword>
<feature type="domain" description="AGC-kinase C-terminal" evidence="7">
    <location>
        <begin position="98"/>
        <end position="163"/>
    </location>
</feature>
<dbReference type="InterPro" id="IPR016137">
    <property type="entry name" value="RGS"/>
</dbReference>
<evidence type="ECO:0000256" key="4">
    <source>
        <dbReference type="ARBA" id="ARBA00022777"/>
    </source>
</evidence>
<feature type="domain" description="RGS" evidence="6">
    <location>
        <begin position="13"/>
        <end position="53"/>
    </location>
</feature>
<evidence type="ECO:0000259" key="6">
    <source>
        <dbReference type="PROSITE" id="PS50132"/>
    </source>
</evidence>
<evidence type="ECO:0000259" key="7">
    <source>
        <dbReference type="PROSITE" id="PS51285"/>
    </source>
</evidence>
<dbReference type="InterPro" id="IPR000961">
    <property type="entry name" value="AGC-kinase_C"/>
</dbReference>
<dbReference type="AlphaFoldDB" id="A0A336MN44"/>
<dbReference type="GO" id="GO:0004674">
    <property type="term" value="F:protein serine/threonine kinase activity"/>
    <property type="evidence" value="ECO:0007669"/>
    <property type="project" value="UniProtKB-KW"/>
</dbReference>
<gene>
    <name evidence="8" type="primary">CSON003998</name>
</gene>
<keyword evidence="3" id="KW-0547">Nucleotide-binding</keyword>
<organism evidence="8">
    <name type="scientific">Culicoides sonorensis</name>
    <name type="common">Biting midge</name>
    <dbReference type="NCBI Taxonomy" id="179676"/>
    <lineage>
        <taxon>Eukaryota</taxon>
        <taxon>Metazoa</taxon>
        <taxon>Ecdysozoa</taxon>
        <taxon>Arthropoda</taxon>
        <taxon>Hexapoda</taxon>
        <taxon>Insecta</taxon>
        <taxon>Pterygota</taxon>
        <taxon>Neoptera</taxon>
        <taxon>Endopterygota</taxon>
        <taxon>Diptera</taxon>
        <taxon>Nematocera</taxon>
        <taxon>Chironomoidea</taxon>
        <taxon>Ceratopogonidae</taxon>
        <taxon>Ceratopogoninae</taxon>
        <taxon>Culicoides</taxon>
        <taxon>Monoculicoides</taxon>
    </lineage>
</organism>
<dbReference type="Gene3D" id="1.10.510.10">
    <property type="entry name" value="Transferase(Phosphotransferase) domain 1"/>
    <property type="match status" value="1"/>
</dbReference>
<dbReference type="SUPFAM" id="SSF48097">
    <property type="entry name" value="Regulator of G-protein signaling, RGS"/>
    <property type="match status" value="1"/>
</dbReference>